<organism evidence="1 2">
    <name type="scientific">Entomophthora muscae</name>
    <dbReference type="NCBI Taxonomy" id="34485"/>
    <lineage>
        <taxon>Eukaryota</taxon>
        <taxon>Fungi</taxon>
        <taxon>Fungi incertae sedis</taxon>
        <taxon>Zoopagomycota</taxon>
        <taxon>Entomophthoromycotina</taxon>
        <taxon>Entomophthoromycetes</taxon>
        <taxon>Entomophthorales</taxon>
        <taxon>Entomophthoraceae</taxon>
        <taxon>Entomophthora</taxon>
    </lineage>
</organism>
<comment type="caution">
    <text evidence="1">The sequence shown here is derived from an EMBL/GenBank/DDBJ whole genome shotgun (WGS) entry which is preliminary data.</text>
</comment>
<sequence>MLPMTQFSYNSKGHASTGMSQLKANYSFDPTWDPKIGKKETNYMGHTLIKQIHNTQSTYLSNLNCAVQMVGRPPRPRERRPRGQPKGNNQVGKTQPRPSGGMETPNKKKSPPQTRRGRHDQNPTPRKKKKGPTTNRPRGPEIPDNQKKPEAIIPAGKLGTRHPLYLLKTGMHKNAGDKYTYTAGAKNPDPRAGKRSTSPPPRRHPLLMLDQEIFLPPRPPPGVPLPKNSHQPDHTPP</sequence>
<evidence type="ECO:0000313" key="2">
    <source>
        <dbReference type="Proteomes" id="UP001165960"/>
    </source>
</evidence>
<protein>
    <submittedName>
        <fullName evidence="1">Uncharacterized protein</fullName>
    </submittedName>
</protein>
<reference evidence="1" key="1">
    <citation type="submission" date="2022-04" db="EMBL/GenBank/DDBJ databases">
        <title>Genome of the entomopathogenic fungus Entomophthora muscae.</title>
        <authorList>
            <person name="Elya C."/>
            <person name="Lovett B.R."/>
            <person name="Lee E."/>
            <person name="Macias A.M."/>
            <person name="Hajek A.E."/>
            <person name="De Bivort B.L."/>
            <person name="Kasson M.T."/>
            <person name="De Fine Licht H.H."/>
            <person name="Stajich J.E."/>
        </authorList>
    </citation>
    <scope>NUCLEOTIDE SEQUENCE</scope>
    <source>
        <strain evidence="1">Berkeley</strain>
    </source>
</reference>
<proteinExistence type="predicted"/>
<keyword evidence="2" id="KW-1185">Reference proteome</keyword>
<evidence type="ECO:0000313" key="1">
    <source>
        <dbReference type="EMBL" id="KAJ9053751.1"/>
    </source>
</evidence>
<name>A0ACC2RUP1_9FUNG</name>
<dbReference type="Proteomes" id="UP001165960">
    <property type="component" value="Unassembled WGS sequence"/>
</dbReference>
<dbReference type="EMBL" id="QTSX02006491">
    <property type="protein sequence ID" value="KAJ9053751.1"/>
    <property type="molecule type" value="Genomic_DNA"/>
</dbReference>
<gene>
    <name evidence="1" type="ORF">DSO57_1021144</name>
</gene>
<accession>A0ACC2RUP1</accession>